<organism evidence="1">
    <name type="scientific">uncultured Rubrobacteraceae bacterium</name>
    <dbReference type="NCBI Taxonomy" id="349277"/>
    <lineage>
        <taxon>Bacteria</taxon>
        <taxon>Bacillati</taxon>
        <taxon>Actinomycetota</taxon>
        <taxon>Rubrobacteria</taxon>
        <taxon>Rubrobacterales</taxon>
        <taxon>Rubrobacteraceae</taxon>
        <taxon>environmental samples</taxon>
    </lineage>
</organism>
<accession>A0A6J4QV69</accession>
<reference evidence="1" key="1">
    <citation type="submission" date="2020-02" db="EMBL/GenBank/DDBJ databases">
        <authorList>
            <person name="Meier V. D."/>
        </authorList>
    </citation>
    <scope>NUCLEOTIDE SEQUENCE</scope>
    <source>
        <strain evidence="1">AVDCRST_MAG37</strain>
    </source>
</reference>
<protein>
    <submittedName>
        <fullName evidence="1">Uncharacterized protein</fullName>
    </submittedName>
</protein>
<dbReference type="AlphaFoldDB" id="A0A6J4QV69"/>
<dbReference type="EMBL" id="CADCVD010000154">
    <property type="protein sequence ID" value="CAA9455869.1"/>
    <property type="molecule type" value="Genomic_DNA"/>
</dbReference>
<name>A0A6J4QV69_9ACTN</name>
<sequence>MNRPLPGTEELEDETLVSSPALRASGLPNRVHRVWGTAVAYQGSVGGAQRRDSGDY</sequence>
<gene>
    <name evidence="1" type="ORF">AVDCRST_MAG37-3034</name>
</gene>
<evidence type="ECO:0000313" key="1">
    <source>
        <dbReference type="EMBL" id="CAA9455869.1"/>
    </source>
</evidence>
<proteinExistence type="predicted"/>